<reference evidence="1 2" key="1">
    <citation type="journal article" date="2016" name="Mol. Biol. Evol.">
        <title>Comparative Genomics of Early-Diverging Mushroom-Forming Fungi Provides Insights into the Origins of Lignocellulose Decay Capabilities.</title>
        <authorList>
            <person name="Nagy L.G."/>
            <person name="Riley R."/>
            <person name="Tritt A."/>
            <person name="Adam C."/>
            <person name="Daum C."/>
            <person name="Floudas D."/>
            <person name="Sun H."/>
            <person name="Yadav J.S."/>
            <person name="Pangilinan J."/>
            <person name="Larsson K.H."/>
            <person name="Matsuura K."/>
            <person name="Barry K."/>
            <person name="Labutti K."/>
            <person name="Kuo R."/>
            <person name="Ohm R.A."/>
            <person name="Bhattacharya S.S."/>
            <person name="Shirouzu T."/>
            <person name="Yoshinaga Y."/>
            <person name="Martin F.M."/>
            <person name="Grigoriev I.V."/>
            <person name="Hibbett D.S."/>
        </authorList>
    </citation>
    <scope>NUCLEOTIDE SEQUENCE [LARGE SCALE GENOMIC DNA]</scope>
    <source>
        <strain evidence="1 2">HHB12733</strain>
    </source>
</reference>
<gene>
    <name evidence="1" type="ORF">CALCODRAFT_496305</name>
</gene>
<dbReference type="InParanoid" id="A0A165FXI4"/>
<name>A0A165FXI4_9BASI</name>
<proteinExistence type="predicted"/>
<evidence type="ECO:0000313" key="2">
    <source>
        <dbReference type="Proteomes" id="UP000076842"/>
    </source>
</evidence>
<evidence type="ECO:0000313" key="1">
    <source>
        <dbReference type="EMBL" id="KZT57336.1"/>
    </source>
</evidence>
<accession>A0A165FXI4</accession>
<organism evidence="1 2">
    <name type="scientific">Calocera cornea HHB12733</name>
    <dbReference type="NCBI Taxonomy" id="1353952"/>
    <lineage>
        <taxon>Eukaryota</taxon>
        <taxon>Fungi</taxon>
        <taxon>Dikarya</taxon>
        <taxon>Basidiomycota</taxon>
        <taxon>Agaricomycotina</taxon>
        <taxon>Dacrymycetes</taxon>
        <taxon>Dacrymycetales</taxon>
        <taxon>Dacrymycetaceae</taxon>
        <taxon>Calocera</taxon>
    </lineage>
</organism>
<dbReference type="EMBL" id="KV423965">
    <property type="protein sequence ID" value="KZT57336.1"/>
    <property type="molecule type" value="Genomic_DNA"/>
</dbReference>
<dbReference type="Proteomes" id="UP000076842">
    <property type="component" value="Unassembled WGS sequence"/>
</dbReference>
<dbReference type="Gene3D" id="3.40.50.720">
    <property type="entry name" value="NAD(P)-binding Rossmann-like Domain"/>
    <property type="match status" value="1"/>
</dbReference>
<protein>
    <recommendedName>
        <fullName evidence="3">NAD(P)-binding protein</fullName>
    </recommendedName>
</protein>
<sequence>MLLRASPRANTWARDALYAYVDPQVTLIEPGLFQTEMVRQANILPIHSTYNDERASVMREAVADADLPGDIEKGISVVYNVAQLADPPLHFPLGMDGVIAMKTAGELLVSTVNQYGSWSQDLLKAEMGEAALAIKNSYQ</sequence>
<keyword evidence="2" id="KW-1185">Reference proteome</keyword>
<evidence type="ECO:0008006" key="3">
    <source>
        <dbReference type="Google" id="ProtNLM"/>
    </source>
</evidence>
<dbReference type="AlphaFoldDB" id="A0A165FXI4"/>